<protein>
    <submittedName>
        <fullName evidence="2">Uncharacterized protein</fullName>
    </submittedName>
</protein>
<sequence>MSAPPGRGRLHQPHRGPGGGPPPGRDGRGPRGPGAPVRVGS</sequence>
<gene>
    <name evidence="2" type="ORF">HMPREF0682_0237</name>
</gene>
<reference evidence="2" key="1">
    <citation type="submission" date="2013-08" db="EMBL/GenBank/DDBJ databases">
        <authorList>
            <person name="Durkin A.S."/>
            <person name="Haft D.R."/>
            <person name="McCorrison J."/>
            <person name="Torralba M."/>
            <person name="Gillis M."/>
            <person name="Haft D.H."/>
            <person name="Methe B."/>
            <person name="Sutton G."/>
            <person name="Nelson K.E."/>
        </authorList>
    </citation>
    <scope>NUCLEOTIDE SEQUENCE [LARGE SCALE GENOMIC DNA]</scope>
    <source>
        <strain evidence="2">F0233</strain>
    </source>
</reference>
<dbReference type="EMBL" id="ACVN02000193">
    <property type="protein sequence ID" value="ERK55153.1"/>
    <property type="molecule type" value="Genomic_DNA"/>
</dbReference>
<keyword evidence="3" id="KW-1185">Reference proteome</keyword>
<evidence type="ECO:0000313" key="3">
    <source>
        <dbReference type="Proteomes" id="UP000017052"/>
    </source>
</evidence>
<comment type="caution">
    <text evidence="2">The sequence shown here is derived from an EMBL/GenBank/DDBJ whole genome shotgun (WGS) entry which is preliminary data.</text>
</comment>
<dbReference type="Proteomes" id="UP000017052">
    <property type="component" value="Unassembled WGS sequence"/>
</dbReference>
<name>U2RNM2_9ACTN</name>
<feature type="region of interest" description="Disordered" evidence="1">
    <location>
        <begin position="1"/>
        <end position="41"/>
    </location>
</feature>
<dbReference type="AlphaFoldDB" id="U2RNM2"/>
<evidence type="ECO:0000256" key="1">
    <source>
        <dbReference type="SAM" id="MobiDB-lite"/>
    </source>
</evidence>
<organism evidence="2 3">
    <name type="scientific">Propionibacterium acidifaciens F0233</name>
    <dbReference type="NCBI Taxonomy" id="553198"/>
    <lineage>
        <taxon>Bacteria</taxon>
        <taxon>Bacillati</taxon>
        <taxon>Actinomycetota</taxon>
        <taxon>Actinomycetes</taxon>
        <taxon>Propionibacteriales</taxon>
        <taxon>Propionibacteriaceae</taxon>
        <taxon>Propionibacterium</taxon>
    </lineage>
</organism>
<evidence type="ECO:0000313" key="2">
    <source>
        <dbReference type="EMBL" id="ERK55153.1"/>
    </source>
</evidence>
<accession>U2RNM2</accession>
<proteinExistence type="predicted"/>